<reference evidence="3" key="1">
    <citation type="submission" date="2025-08" db="UniProtKB">
        <authorList>
            <consortium name="RefSeq"/>
        </authorList>
    </citation>
    <scope>IDENTIFICATION</scope>
    <source>
        <tissue evidence="3">Whole Larva</tissue>
    </source>
</reference>
<keyword evidence="1" id="KW-0472">Membrane</keyword>
<sequence>MCFAHTAQVHVQLLKNPLPDVIPIFRPPPIVEDALSDDEIINNNVNVVIETEDLNDQENFRQVKIVPDFHVRHNADNEEERNNTNIISIREDNTRFFWYNYMFGALIVILFIVIYFIQM</sequence>
<evidence type="ECO:0000313" key="3">
    <source>
        <dbReference type="RefSeq" id="XP_017781083.1"/>
    </source>
</evidence>
<keyword evidence="1" id="KW-1133">Transmembrane helix</keyword>
<gene>
    <name evidence="3" type="primary">LOC108565920</name>
</gene>
<dbReference type="Proteomes" id="UP000695000">
    <property type="component" value="Unplaced"/>
</dbReference>
<dbReference type="RefSeq" id="XP_017781083.1">
    <property type="nucleotide sequence ID" value="XM_017925594.1"/>
</dbReference>
<name>A0ABM1N2N3_NICVS</name>
<evidence type="ECO:0000313" key="2">
    <source>
        <dbReference type="Proteomes" id="UP000695000"/>
    </source>
</evidence>
<protein>
    <submittedName>
        <fullName evidence="3">Uncharacterized protein LOC108565920</fullName>
    </submittedName>
</protein>
<keyword evidence="2" id="KW-1185">Reference proteome</keyword>
<evidence type="ECO:0000256" key="1">
    <source>
        <dbReference type="SAM" id="Phobius"/>
    </source>
</evidence>
<proteinExistence type="predicted"/>
<feature type="transmembrane region" description="Helical" evidence="1">
    <location>
        <begin position="96"/>
        <end position="117"/>
    </location>
</feature>
<dbReference type="GeneID" id="108565920"/>
<organism evidence="2 3">
    <name type="scientific">Nicrophorus vespilloides</name>
    <name type="common">Boreal carrion beetle</name>
    <dbReference type="NCBI Taxonomy" id="110193"/>
    <lineage>
        <taxon>Eukaryota</taxon>
        <taxon>Metazoa</taxon>
        <taxon>Ecdysozoa</taxon>
        <taxon>Arthropoda</taxon>
        <taxon>Hexapoda</taxon>
        <taxon>Insecta</taxon>
        <taxon>Pterygota</taxon>
        <taxon>Neoptera</taxon>
        <taxon>Endopterygota</taxon>
        <taxon>Coleoptera</taxon>
        <taxon>Polyphaga</taxon>
        <taxon>Staphyliniformia</taxon>
        <taxon>Silphidae</taxon>
        <taxon>Nicrophorinae</taxon>
        <taxon>Nicrophorus</taxon>
    </lineage>
</organism>
<keyword evidence="1" id="KW-0812">Transmembrane</keyword>
<accession>A0ABM1N2N3</accession>